<proteinExistence type="predicted"/>
<evidence type="ECO:0000256" key="1">
    <source>
        <dbReference type="SAM" id="Coils"/>
    </source>
</evidence>
<feature type="coiled-coil region" evidence="1">
    <location>
        <begin position="106"/>
        <end position="172"/>
    </location>
</feature>
<reference evidence="3" key="1">
    <citation type="journal article" date="2019" name="Int. J. Syst. Evol. Microbiol.">
        <title>The Global Catalogue of Microorganisms (GCM) 10K type strain sequencing project: providing services to taxonomists for standard genome sequencing and annotation.</title>
        <authorList>
            <consortium name="The Broad Institute Genomics Platform"/>
            <consortium name="The Broad Institute Genome Sequencing Center for Infectious Disease"/>
            <person name="Wu L."/>
            <person name="Ma J."/>
        </authorList>
    </citation>
    <scope>NUCLEOTIDE SEQUENCE [LARGE SCALE GENOMIC DNA]</scope>
    <source>
        <strain evidence="3">KCTC 32239</strain>
    </source>
</reference>
<organism evidence="2 3">
    <name type="scientific">Cellvibrio zantedeschiae</name>
    <dbReference type="NCBI Taxonomy" id="1237077"/>
    <lineage>
        <taxon>Bacteria</taxon>
        <taxon>Pseudomonadati</taxon>
        <taxon>Pseudomonadota</taxon>
        <taxon>Gammaproteobacteria</taxon>
        <taxon>Cellvibrionales</taxon>
        <taxon>Cellvibrionaceae</taxon>
        <taxon>Cellvibrio</taxon>
    </lineage>
</organism>
<gene>
    <name evidence="2" type="ORF">GCM10011613_32700</name>
</gene>
<comment type="caution">
    <text evidence="2">The sequence shown here is derived from an EMBL/GenBank/DDBJ whole genome shotgun (WGS) entry which is preliminary data.</text>
</comment>
<keyword evidence="3" id="KW-1185">Reference proteome</keyword>
<sequence>MIGGFFIVASVNTLAQDKKVFFRYTTSDGRKIVSQTIPPQYVRNGYEMLTIGGEILKVVPPSPPEADAERLAKERKLAKEQARTDLELRQTYSSVKDIDSAKARNLQELVNTISILQANLSSIKTQLKAQEEHAAAIERNGKTVSEDILKNISTLRAEEKDLNNQIKQRQAEYDGAAAKYEKDKARFIEIFGQPKQ</sequence>
<dbReference type="Proteomes" id="UP000619761">
    <property type="component" value="Unassembled WGS sequence"/>
</dbReference>
<evidence type="ECO:0000313" key="3">
    <source>
        <dbReference type="Proteomes" id="UP000619761"/>
    </source>
</evidence>
<keyword evidence="1" id="KW-0175">Coiled coil</keyword>
<name>A0ABQ3B8W8_9GAMM</name>
<dbReference type="EMBL" id="BMYZ01000003">
    <property type="protein sequence ID" value="GGY85057.1"/>
    <property type="molecule type" value="Genomic_DNA"/>
</dbReference>
<evidence type="ECO:0008006" key="4">
    <source>
        <dbReference type="Google" id="ProtNLM"/>
    </source>
</evidence>
<evidence type="ECO:0000313" key="2">
    <source>
        <dbReference type="EMBL" id="GGY85057.1"/>
    </source>
</evidence>
<protein>
    <recommendedName>
        <fullName evidence="4">DUF4124 domain-containing protein</fullName>
    </recommendedName>
</protein>
<accession>A0ABQ3B8W8</accession>